<dbReference type="SUPFAM" id="SSF48366">
    <property type="entry name" value="Ras GEF"/>
    <property type="match status" value="1"/>
</dbReference>
<dbReference type="PROSITE" id="PS50212">
    <property type="entry name" value="RASGEF_NTER"/>
    <property type="match status" value="1"/>
</dbReference>
<evidence type="ECO:0000313" key="7">
    <source>
        <dbReference type="Proteomes" id="UP000269793"/>
    </source>
</evidence>
<dbReference type="Gene3D" id="1.10.840.10">
    <property type="entry name" value="Ras guanine-nucleotide exchange factors catalytic domain"/>
    <property type="match status" value="1"/>
</dbReference>
<dbReference type="VEuPathDB" id="FungiDB:DNF11_3398"/>
<dbReference type="OrthoDB" id="10254377at2759"/>
<evidence type="ECO:0000256" key="2">
    <source>
        <dbReference type="PROSITE-ProRule" id="PRU00168"/>
    </source>
</evidence>
<feature type="region of interest" description="Disordered" evidence="3">
    <location>
        <begin position="715"/>
        <end position="795"/>
    </location>
</feature>
<reference evidence="6 7" key="1">
    <citation type="submission" date="2018-10" db="EMBL/GenBank/DDBJ databases">
        <title>Complete genome sequence of Malassezia restricta CBS 7877.</title>
        <authorList>
            <person name="Morand S.C."/>
            <person name="Bertignac M."/>
            <person name="Iltis A."/>
            <person name="Kolder I."/>
            <person name="Pirovano W."/>
            <person name="Jourdain R."/>
            <person name="Clavaud C."/>
        </authorList>
    </citation>
    <scope>NUCLEOTIDE SEQUENCE [LARGE SCALE GENOMIC DNA]</scope>
    <source>
        <strain evidence="6 7">CBS 7877</strain>
    </source>
</reference>
<dbReference type="InterPro" id="IPR008937">
    <property type="entry name" value="Ras-like_GEF"/>
</dbReference>
<feature type="region of interest" description="Disordered" evidence="3">
    <location>
        <begin position="872"/>
        <end position="893"/>
    </location>
</feature>
<evidence type="ECO:0000313" key="6">
    <source>
        <dbReference type="EMBL" id="AYO44348.1"/>
    </source>
</evidence>
<keyword evidence="7" id="KW-1185">Reference proteome</keyword>
<accession>A0A3G2SAQ2</accession>
<dbReference type="GO" id="GO:0005085">
    <property type="term" value="F:guanyl-nucleotide exchange factor activity"/>
    <property type="evidence" value="ECO:0007669"/>
    <property type="project" value="UniProtKB-KW"/>
</dbReference>
<feature type="compositionally biased region" description="Low complexity" evidence="3">
    <location>
        <begin position="729"/>
        <end position="738"/>
    </location>
</feature>
<dbReference type="InterPro" id="IPR023578">
    <property type="entry name" value="Ras_GEF_dom_sf"/>
</dbReference>
<feature type="compositionally biased region" description="Basic and acidic residues" evidence="3">
    <location>
        <begin position="782"/>
        <end position="795"/>
    </location>
</feature>
<feature type="compositionally biased region" description="Low complexity" evidence="3">
    <location>
        <begin position="876"/>
        <end position="893"/>
    </location>
</feature>
<organism evidence="6 7">
    <name type="scientific">Malassezia restricta (strain ATCC 96810 / NBRC 103918 / CBS 7877)</name>
    <name type="common">Seborrheic dermatitis infection agent</name>
    <dbReference type="NCBI Taxonomy" id="425264"/>
    <lineage>
        <taxon>Eukaryota</taxon>
        <taxon>Fungi</taxon>
        <taxon>Dikarya</taxon>
        <taxon>Basidiomycota</taxon>
        <taxon>Ustilaginomycotina</taxon>
        <taxon>Malasseziomycetes</taxon>
        <taxon>Malasseziales</taxon>
        <taxon>Malasseziaceae</taxon>
        <taxon>Malassezia</taxon>
    </lineage>
</organism>
<feature type="compositionally biased region" description="Polar residues" evidence="3">
    <location>
        <begin position="115"/>
        <end position="124"/>
    </location>
</feature>
<dbReference type="Gene3D" id="1.20.870.10">
    <property type="entry name" value="Son of sevenless (SoS) protein Chain: S domain 1"/>
    <property type="match status" value="1"/>
</dbReference>
<sequence length="1212" mass="134886">MFLRRSRSIDVLGSSKKLDAQQSGGEMKKSKPKLKSMRSFRFLKSPRLGFAPESSSKNPSQTPATRLDGSAISTPLSDAHGLGIKHSTGPGMPGSSGDTRPVPHARMYSPHSAMSTDIFSTSRPPGTGMRLPPSRTDANVAQDPYLDWELPSEMAAPASEPLPSVPVFPQMSELHTESMHSESNARLSPTKLTPEATKMPENAEVSQSTWPPYHTDPVRNIEDAYYYINEAPGDHPQDVTMQGYAMQSDVTAPTSHLEAAAITSPVPPSGLYNDQARAASRPASLSDTINPSQEVVDALVHPYVTNMDETVNRPESWTLPELENAQPTTDDALMPQGDENAARTATMSTSVNPDNHSTVAAEPALYESQDGAKSLPPANSTHLALQDKQLPQIQSHPEFPVSALPTDASYYRVECMLGSHVLVCNDPIVQSNVPKPVAYTYDTWYLEPSNGQKSANITAIVAASPSNEEALSVPLHLSVFASQLEPASEGPYVLDVATPLELEVPHTQPLSSSVARLVPLSTSLRNAALFSMSSHVILAATPRRLVAEMTSGSAPGLLQDVLLGYRPYFSAHRLLELLLQRTEWAIEKLGLPNVAPTAQRVLSQSQLALWHWLLYYYEYDFHNDEALIRRLVQWTHEQNLRLESWPTTDVGSSWPSTMYDGEEHLPRDLRERMQSIYSLVEILVPETLLPPPEAANERRGTGLLHKTRSISRMLSLSGGHSRRGHSRKSSSAAVAAAAQQDATNMSGDTDTSAEATRDVPFPSQIQRNRSLRGLRSMLSPRTDQHDDPSEYEPRHSIRKYETLVPDNEDGDESTEHDAALKLLEEALGDIPRAEDLHQPASKSRVDGPFHWIPRYNHTSWKEAQRMSMSMARTTKPPGASAAPPMSSTPSAADGEPVLALRDSLLLSQRSSTIARQMGMIERELMAGIDWSELSEPSWDQHTVRQEQWQLEYQDYVMFRIRQTMNDEPSEGQKDALRQTIHGRGIHMLIARFNRTCAWVASHIVRSNNIQERVAIVNKFIRIAWHCYRQGNMESLCQIMFGLQSPWIARLQQTWEQVSLWELRAFEALRRFTSPREQFAFLRYSMREAIETNIPSRRFSPLTTSSSPYVPFFGQFVSDLSAIDSLASFVDASGMPNTMPLYDDQELSLSWDALVNVYRLRIKSHIVREFITLQRCQRQAPAPPMELPILIEVLQLDTLSAMAIQSTSLALEP</sequence>
<keyword evidence="1 2" id="KW-0344">Guanine-nucleotide releasing factor</keyword>
<dbReference type="InterPro" id="IPR001895">
    <property type="entry name" value="RASGEF_cat_dom"/>
</dbReference>
<dbReference type="PANTHER" id="PTHR23113:SF368">
    <property type="entry name" value="CELL DIVISION CONTROL PROTEIN 25"/>
    <property type="match status" value="1"/>
</dbReference>
<protein>
    <submittedName>
        <fullName evidence="6">Guanine nucleotide exchange factor LTE1</fullName>
    </submittedName>
</protein>
<evidence type="ECO:0000256" key="1">
    <source>
        <dbReference type="ARBA" id="ARBA00022658"/>
    </source>
</evidence>
<dbReference type="GO" id="GO:0007265">
    <property type="term" value="P:Ras protein signal transduction"/>
    <property type="evidence" value="ECO:0007669"/>
    <property type="project" value="TreeGrafter"/>
</dbReference>
<feature type="region of interest" description="Disordered" evidence="3">
    <location>
        <begin position="1"/>
        <end position="76"/>
    </location>
</feature>
<dbReference type="PROSITE" id="PS50009">
    <property type="entry name" value="RASGEF_CAT"/>
    <property type="match status" value="1"/>
</dbReference>
<name>A0A3G2SAQ2_MALR7</name>
<feature type="domain" description="Ras-GEF" evidence="4">
    <location>
        <begin position="909"/>
        <end position="1193"/>
    </location>
</feature>
<feature type="compositionally biased region" description="Polar residues" evidence="3">
    <location>
        <begin position="740"/>
        <end position="754"/>
    </location>
</feature>
<dbReference type="Pfam" id="PF00617">
    <property type="entry name" value="RasGEF"/>
    <property type="match status" value="1"/>
</dbReference>
<dbReference type="InterPro" id="IPR000651">
    <property type="entry name" value="Ras-like_Gua-exchang_fac_N"/>
</dbReference>
<dbReference type="PANTHER" id="PTHR23113">
    <property type="entry name" value="GUANINE NUCLEOTIDE EXCHANGE FACTOR"/>
    <property type="match status" value="1"/>
</dbReference>
<feature type="region of interest" description="Disordered" evidence="3">
    <location>
        <begin position="115"/>
        <end position="137"/>
    </location>
</feature>
<dbReference type="InterPro" id="IPR036964">
    <property type="entry name" value="RASGEF_cat_dom_sf"/>
</dbReference>
<dbReference type="STRING" id="425264.A0A3G2SAQ2"/>
<feature type="compositionally biased region" description="Polar residues" evidence="3">
    <location>
        <begin position="53"/>
        <end position="64"/>
    </location>
</feature>
<dbReference type="EMBL" id="CP033153">
    <property type="protein sequence ID" value="AYO44348.1"/>
    <property type="molecule type" value="Genomic_DNA"/>
</dbReference>
<evidence type="ECO:0000259" key="4">
    <source>
        <dbReference type="PROSITE" id="PS50009"/>
    </source>
</evidence>
<gene>
    <name evidence="6" type="primary">LTE1</name>
    <name evidence="6" type="ORF">DNF11_3398</name>
</gene>
<feature type="domain" description="N-terminal Ras-GEF" evidence="5">
    <location>
        <begin position="533"/>
        <end position="662"/>
    </location>
</feature>
<dbReference type="Proteomes" id="UP000269793">
    <property type="component" value="Chromosome VI"/>
</dbReference>
<evidence type="ECO:0000256" key="3">
    <source>
        <dbReference type="SAM" id="MobiDB-lite"/>
    </source>
</evidence>
<proteinExistence type="predicted"/>
<dbReference type="AlphaFoldDB" id="A0A3G2SAQ2"/>
<dbReference type="CDD" id="cd06224">
    <property type="entry name" value="REM"/>
    <property type="match status" value="1"/>
</dbReference>
<dbReference type="SMART" id="SM00147">
    <property type="entry name" value="RasGEF"/>
    <property type="match status" value="1"/>
</dbReference>
<dbReference type="GO" id="GO:0005886">
    <property type="term" value="C:plasma membrane"/>
    <property type="evidence" value="ECO:0007669"/>
    <property type="project" value="TreeGrafter"/>
</dbReference>
<evidence type="ECO:0000259" key="5">
    <source>
        <dbReference type="PROSITE" id="PS50212"/>
    </source>
</evidence>